<sequence length="134" mass="14723">MVFFVSISKSVLKYKLNAKNKFLAFNKKNRETGEIFMNKTVQILKLSVVPVLVLLSTTVATLSLNTSTNSAPQITAYAATSQKRVSIGIHSKTYPALTYHYSQAGYSGTLSRVAVERDAATGEYIGIYQGTVYQ</sequence>
<dbReference type="RefSeq" id="WP_007744848.1">
    <property type="nucleotide sequence ID" value="NZ_CM001398.1"/>
</dbReference>
<dbReference type="HOGENOM" id="CLU_1894090_0_0_9"/>
<reference evidence="1 2" key="1">
    <citation type="journal article" date="2012" name="PLoS ONE">
        <title>Functional divergence in the genus oenococcus as predicted by genome sequencing of the newly-described species, Oenococcus kitaharae.</title>
        <authorList>
            <person name="Borneman A.R."/>
            <person name="McCarthy J.M."/>
            <person name="Chambers P.J."/>
            <person name="Bartowsky E.J."/>
        </authorList>
    </citation>
    <scope>NUCLEOTIDE SEQUENCE [LARGE SCALE GENOMIC DNA]</scope>
    <source>
        <strain evidence="2">DSM17330</strain>
    </source>
</reference>
<dbReference type="AlphaFoldDB" id="G9WJ73"/>
<comment type="caution">
    <text evidence="1">The sequence shown here is derived from an EMBL/GenBank/DDBJ whole genome shotgun (WGS) entry which is preliminary data.</text>
</comment>
<dbReference type="EMBL" id="AFVZ01000001">
    <property type="protein sequence ID" value="EHN58522.1"/>
    <property type="molecule type" value="Genomic_DNA"/>
</dbReference>
<organism evidence="1 2">
    <name type="scientific">Oenococcus kitaharae DSM 17330</name>
    <dbReference type="NCBI Taxonomy" id="1045004"/>
    <lineage>
        <taxon>Bacteria</taxon>
        <taxon>Bacillati</taxon>
        <taxon>Bacillota</taxon>
        <taxon>Bacilli</taxon>
        <taxon>Lactobacillales</taxon>
        <taxon>Lactobacillaceae</taxon>
        <taxon>Oenococcus</taxon>
    </lineage>
</organism>
<evidence type="ECO:0000313" key="1">
    <source>
        <dbReference type="EMBL" id="EHN58522.1"/>
    </source>
</evidence>
<gene>
    <name evidence="1" type="ORF">OKIT_0401</name>
</gene>
<evidence type="ECO:0000313" key="2">
    <source>
        <dbReference type="Proteomes" id="UP000004959"/>
    </source>
</evidence>
<accession>G9WJ73</accession>
<protein>
    <submittedName>
        <fullName evidence="1">Uncharacterized protein</fullName>
    </submittedName>
</protein>
<dbReference type="STRING" id="336988.NT96_05175"/>
<proteinExistence type="predicted"/>
<dbReference type="Proteomes" id="UP000004959">
    <property type="component" value="Chromosome"/>
</dbReference>
<name>G9WJ73_9LACO</name>
<keyword evidence="2" id="KW-1185">Reference proteome</keyword>